<evidence type="ECO:0000256" key="4">
    <source>
        <dbReference type="ARBA" id="ARBA00022597"/>
    </source>
</evidence>
<evidence type="ECO:0000256" key="3">
    <source>
        <dbReference type="ARBA" id="ARBA00022475"/>
    </source>
</evidence>
<keyword evidence="10" id="KW-0472">Membrane</keyword>
<keyword evidence="4" id="KW-0762">Sugar transport</keyword>
<dbReference type="EMBL" id="LR215031">
    <property type="protein sequence ID" value="VEU72844.1"/>
    <property type="molecule type" value="Genomic_DNA"/>
</dbReference>
<dbReference type="PROSITE" id="PS51098">
    <property type="entry name" value="PTS_EIIB_TYPE_1"/>
    <property type="match status" value="1"/>
</dbReference>
<comment type="caution">
    <text evidence="11">Lacks conserved residue(s) required for the propagation of feature annotation.</text>
</comment>
<evidence type="ECO:0000259" key="13">
    <source>
        <dbReference type="PROSITE" id="PS51098"/>
    </source>
</evidence>
<keyword evidence="5 14" id="KW-0808">Transferase</keyword>
<dbReference type="SUPFAM" id="SSF55604">
    <property type="entry name" value="Glucose permease domain IIB"/>
    <property type="match status" value="1"/>
</dbReference>
<evidence type="ECO:0000256" key="5">
    <source>
        <dbReference type="ARBA" id="ARBA00022679"/>
    </source>
</evidence>
<dbReference type="GO" id="GO:0008982">
    <property type="term" value="F:protein-N(PI)-phosphohistidine-sugar phosphotransferase activity"/>
    <property type="evidence" value="ECO:0007669"/>
    <property type="project" value="InterPro"/>
</dbReference>
<keyword evidence="9" id="KW-1133">Transmembrane helix</keyword>
<gene>
    <name evidence="14" type="primary">MCYN0757</name>
    <name evidence="14" type="ORF">NCTC10186_00317</name>
</gene>
<dbReference type="SUPFAM" id="SSF51261">
    <property type="entry name" value="Duplicated hybrid motif"/>
    <property type="match status" value="1"/>
</dbReference>
<dbReference type="KEGG" id="mgal:NCTC10186_00317"/>
<evidence type="ECO:0000313" key="15">
    <source>
        <dbReference type="Proteomes" id="UP000289862"/>
    </source>
</evidence>
<dbReference type="InterPro" id="IPR001127">
    <property type="entry name" value="PTS_EIIA_1_perm"/>
</dbReference>
<dbReference type="GO" id="GO:0005737">
    <property type="term" value="C:cytoplasm"/>
    <property type="evidence" value="ECO:0007669"/>
    <property type="project" value="UniProtKB-SubCell"/>
</dbReference>
<feature type="domain" description="PTS EIIB type-1" evidence="13">
    <location>
        <begin position="21"/>
        <end position="104"/>
    </location>
</feature>
<proteinExistence type="predicted"/>
<keyword evidence="7" id="KW-0812">Transmembrane</keyword>
<evidence type="ECO:0000256" key="2">
    <source>
        <dbReference type="ARBA" id="ARBA00022448"/>
    </source>
</evidence>
<dbReference type="InterPro" id="IPR011055">
    <property type="entry name" value="Dup_hybrid_motif"/>
</dbReference>
<dbReference type="Pfam" id="PF00358">
    <property type="entry name" value="PTS_EIIA_1"/>
    <property type="match status" value="1"/>
</dbReference>
<organism evidence="14 15">
    <name type="scientific">Mycoplasmopsis gallopavonis</name>
    <dbReference type="NCBI Taxonomy" id="76629"/>
    <lineage>
        <taxon>Bacteria</taxon>
        <taxon>Bacillati</taxon>
        <taxon>Mycoplasmatota</taxon>
        <taxon>Mycoplasmoidales</taxon>
        <taxon>Metamycoplasmataceae</taxon>
        <taxon>Mycoplasmopsis</taxon>
    </lineage>
</organism>
<comment type="subcellular location">
    <subcellularLocation>
        <location evidence="1">Cytoplasm</location>
    </subcellularLocation>
</comment>
<keyword evidence="6" id="KW-0598">Phosphotransferase system</keyword>
<dbReference type="PROSITE" id="PS51093">
    <property type="entry name" value="PTS_EIIA_TYPE_1"/>
    <property type="match status" value="1"/>
</dbReference>
<dbReference type="GO" id="GO:0016301">
    <property type="term" value="F:kinase activity"/>
    <property type="evidence" value="ECO:0007669"/>
    <property type="project" value="UniProtKB-KW"/>
</dbReference>
<sequence>MKLVEKVELLLDQCHADQAVPAEIKEVVTAFGGVNNILAFNNSVSELRYDVKDLSAVNQEQLKALGATKVTIFDREKHVQVCFGIGTEKLNKLIKFFAPKLKEEQSEHVAQEQTEVVDNSHSKSTNEVQELVVLAPVAGQVVALNSLNDGVFSEGLVGKGFAIAMDLNQGKINVVAPFDGKISMLPASKNQLIFTAPCGAEVVMLLGQDSHKLDGIGFEAHFGLNASVKQGETLISLDLSRFAAEKIDNHLVFVVTPDSKLQTIVELGQTAIAGQKLFKLAK</sequence>
<evidence type="ECO:0000256" key="8">
    <source>
        <dbReference type="ARBA" id="ARBA00022777"/>
    </source>
</evidence>
<keyword evidence="8" id="KW-0418">Kinase</keyword>
<evidence type="ECO:0000256" key="6">
    <source>
        <dbReference type="ARBA" id="ARBA00022683"/>
    </source>
</evidence>
<dbReference type="Gene3D" id="2.70.70.10">
    <property type="entry name" value="Glucose Permease (Domain IIA)"/>
    <property type="match status" value="1"/>
</dbReference>
<keyword evidence="15" id="KW-1185">Reference proteome</keyword>
<dbReference type="Proteomes" id="UP000289862">
    <property type="component" value="Chromosome"/>
</dbReference>
<dbReference type="Gene3D" id="3.30.1360.60">
    <property type="entry name" value="Glucose permease domain IIB"/>
    <property type="match status" value="1"/>
</dbReference>
<evidence type="ECO:0000256" key="9">
    <source>
        <dbReference type="ARBA" id="ARBA00022989"/>
    </source>
</evidence>
<dbReference type="OrthoDB" id="92465at2"/>
<evidence type="ECO:0000256" key="1">
    <source>
        <dbReference type="ARBA" id="ARBA00004496"/>
    </source>
</evidence>
<evidence type="ECO:0000313" key="14">
    <source>
        <dbReference type="EMBL" id="VEU72844.1"/>
    </source>
</evidence>
<dbReference type="RefSeq" id="WP_119572045.1">
    <property type="nucleotide sequence ID" value="NZ_LR215031.1"/>
</dbReference>
<dbReference type="AlphaFoldDB" id="A0A449AZC9"/>
<dbReference type="InterPro" id="IPR036878">
    <property type="entry name" value="Glu_permease_IIB"/>
</dbReference>
<feature type="domain" description="PTS EIIA type-1" evidence="12">
    <location>
        <begin position="149"/>
        <end position="257"/>
    </location>
</feature>
<evidence type="ECO:0000256" key="11">
    <source>
        <dbReference type="PROSITE-ProRule" id="PRU00421"/>
    </source>
</evidence>
<dbReference type="GO" id="GO:0009401">
    <property type="term" value="P:phosphoenolpyruvate-dependent sugar phosphotransferase system"/>
    <property type="evidence" value="ECO:0007669"/>
    <property type="project" value="UniProtKB-KW"/>
</dbReference>
<dbReference type="PANTHER" id="PTHR45008">
    <property type="entry name" value="PTS SYSTEM GLUCOSE-SPECIFIC EIIA COMPONENT"/>
    <property type="match status" value="1"/>
</dbReference>
<protein>
    <submittedName>
        <fullName evidence="14">Phosphotransferase system, EIIB</fullName>
    </submittedName>
</protein>
<accession>A0A449AZC9</accession>
<evidence type="ECO:0000259" key="12">
    <source>
        <dbReference type="PROSITE" id="PS51093"/>
    </source>
</evidence>
<dbReference type="InterPro" id="IPR001996">
    <property type="entry name" value="PTS_IIB_1"/>
</dbReference>
<dbReference type="InterPro" id="IPR050890">
    <property type="entry name" value="PTS_EIIA_component"/>
</dbReference>
<keyword evidence="2" id="KW-0813">Transport</keyword>
<evidence type="ECO:0000256" key="7">
    <source>
        <dbReference type="ARBA" id="ARBA00022692"/>
    </source>
</evidence>
<name>A0A449AZC9_9BACT</name>
<dbReference type="PANTHER" id="PTHR45008:SF1">
    <property type="entry name" value="PTS SYSTEM GLUCOSE-SPECIFIC EIIA COMPONENT"/>
    <property type="match status" value="1"/>
</dbReference>
<keyword evidence="3" id="KW-1003">Cell membrane</keyword>
<reference evidence="14 15" key="1">
    <citation type="submission" date="2019-01" db="EMBL/GenBank/DDBJ databases">
        <authorList>
            <consortium name="Pathogen Informatics"/>
        </authorList>
    </citation>
    <scope>NUCLEOTIDE SEQUENCE [LARGE SCALE GENOMIC DNA]</scope>
    <source>
        <strain evidence="14 15">NCTC10186</strain>
    </source>
</reference>
<evidence type="ECO:0000256" key="10">
    <source>
        <dbReference type="ARBA" id="ARBA00023136"/>
    </source>
</evidence>